<sequence>MSVAVASGGRSGSQPLKHLRGSEASQPLRK</sequence>
<feature type="non-terminal residue" evidence="2">
    <location>
        <position position="30"/>
    </location>
</feature>
<dbReference type="Proteomes" id="UP000265520">
    <property type="component" value="Unassembled WGS sequence"/>
</dbReference>
<evidence type="ECO:0000313" key="3">
    <source>
        <dbReference type="Proteomes" id="UP000265520"/>
    </source>
</evidence>
<dbReference type="AlphaFoldDB" id="A0A392UYN2"/>
<feature type="region of interest" description="Disordered" evidence="1">
    <location>
        <begin position="1"/>
        <end position="30"/>
    </location>
</feature>
<evidence type="ECO:0000256" key="1">
    <source>
        <dbReference type="SAM" id="MobiDB-lite"/>
    </source>
</evidence>
<evidence type="ECO:0000313" key="2">
    <source>
        <dbReference type="EMBL" id="MCI81126.1"/>
    </source>
</evidence>
<keyword evidence="3" id="KW-1185">Reference proteome</keyword>
<comment type="caution">
    <text evidence="2">The sequence shown here is derived from an EMBL/GenBank/DDBJ whole genome shotgun (WGS) entry which is preliminary data.</text>
</comment>
<accession>A0A392UYN2</accession>
<name>A0A392UYN2_9FABA</name>
<dbReference type="EMBL" id="LXQA011011429">
    <property type="protein sequence ID" value="MCI81126.1"/>
    <property type="molecule type" value="Genomic_DNA"/>
</dbReference>
<proteinExistence type="predicted"/>
<reference evidence="2 3" key="1">
    <citation type="journal article" date="2018" name="Front. Plant Sci.">
        <title>Red Clover (Trifolium pratense) and Zigzag Clover (T. medium) - A Picture of Genomic Similarities and Differences.</title>
        <authorList>
            <person name="Dluhosova J."/>
            <person name="Istvanek J."/>
            <person name="Nedelnik J."/>
            <person name="Repkova J."/>
        </authorList>
    </citation>
    <scope>NUCLEOTIDE SEQUENCE [LARGE SCALE GENOMIC DNA]</scope>
    <source>
        <strain evidence="3">cv. 10/8</strain>
        <tissue evidence="2">Leaf</tissue>
    </source>
</reference>
<protein>
    <submittedName>
        <fullName evidence="2">Uncharacterized protein</fullName>
    </submittedName>
</protein>
<organism evidence="2 3">
    <name type="scientific">Trifolium medium</name>
    <dbReference type="NCBI Taxonomy" id="97028"/>
    <lineage>
        <taxon>Eukaryota</taxon>
        <taxon>Viridiplantae</taxon>
        <taxon>Streptophyta</taxon>
        <taxon>Embryophyta</taxon>
        <taxon>Tracheophyta</taxon>
        <taxon>Spermatophyta</taxon>
        <taxon>Magnoliopsida</taxon>
        <taxon>eudicotyledons</taxon>
        <taxon>Gunneridae</taxon>
        <taxon>Pentapetalae</taxon>
        <taxon>rosids</taxon>
        <taxon>fabids</taxon>
        <taxon>Fabales</taxon>
        <taxon>Fabaceae</taxon>
        <taxon>Papilionoideae</taxon>
        <taxon>50 kb inversion clade</taxon>
        <taxon>NPAAA clade</taxon>
        <taxon>Hologalegina</taxon>
        <taxon>IRL clade</taxon>
        <taxon>Trifolieae</taxon>
        <taxon>Trifolium</taxon>
    </lineage>
</organism>